<dbReference type="InterPro" id="IPR033749">
    <property type="entry name" value="Polyprenyl_synt_CS"/>
</dbReference>
<keyword evidence="4" id="KW-0479">Metal-binding</keyword>
<protein>
    <recommendedName>
        <fullName evidence="9">Polyprenyl synthetase family protein</fullName>
    </recommendedName>
</protein>
<dbReference type="InterPro" id="IPR000092">
    <property type="entry name" value="Polyprenyl_synt"/>
</dbReference>
<organism evidence="7 8">
    <name type="scientific">Streptomyces venezuelae</name>
    <dbReference type="NCBI Taxonomy" id="54571"/>
    <lineage>
        <taxon>Bacteria</taxon>
        <taxon>Bacillati</taxon>
        <taxon>Actinomycetota</taxon>
        <taxon>Actinomycetes</taxon>
        <taxon>Kitasatosporales</taxon>
        <taxon>Streptomycetaceae</taxon>
        <taxon>Streptomyces</taxon>
    </lineage>
</organism>
<sequence length="360" mass="37103">MTQTTLPAGLVDAPLLRPPVEGMRPTAAYGVLAGRLGAATVHADLRACLEGIDTVVRAAPLVIPPAMADVFSGGKRLRPLLVLAGAHAAGPPSASTRGRAVSGARAVELLHLASLVHDDIMDEAVTRHGVATISARAGNSRALLAGDYLIGHAYTAASGLGAEAGTLLGHTLVRLCEGQAEEASTLFDADRSEQSYFRSIGGKTGALIDAACRTGALAAGLDAATTRALGRFGHHLGVGFQLLDDMLDLTASHASTGKPVGHDIANGIYTYPTLWALRRDPGLRRLLEELARCEGPRTGPAGEAAHRVRTSGALAATRWAIAHRRERCLGILDEAVDGIGPDGVGLLADLAIAVLSHRGG</sequence>
<dbReference type="GO" id="GO:0046872">
    <property type="term" value="F:metal ion binding"/>
    <property type="evidence" value="ECO:0007669"/>
    <property type="project" value="UniProtKB-KW"/>
</dbReference>
<dbReference type="RefSeq" id="WP_150273392.1">
    <property type="nucleotide sequence ID" value="NZ_CP029194.1"/>
</dbReference>
<evidence type="ECO:0000256" key="5">
    <source>
        <dbReference type="ARBA" id="ARBA00022842"/>
    </source>
</evidence>
<evidence type="ECO:0000256" key="6">
    <source>
        <dbReference type="RuleBase" id="RU004466"/>
    </source>
</evidence>
<dbReference type="Pfam" id="PF00348">
    <property type="entry name" value="polyprenyl_synt"/>
    <property type="match status" value="1"/>
</dbReference>
<dbReference type="AlphaFoldDB" id="A0A5P2B6Q2"/>
<dbReference type="EMBL" id="CP029194">
    <property type="protein sequence ID" value="QES24019.1"/>
    <property type="molecule type" value="Genomic_DNA"/>
</dbReference>
<evidence type="ECO:0008006" key="9">
    <source>
        <dbReference type="Google" id="ProtNLM"/>
    </source>
</evidence>
<dbReference type="PANTHER" id="PTHR12001">
    <property type="entry name" value="GERANYLGERANYL PYROPHOSPHATE SYNTHASE"/>
    <property type="match status" value="1"/>
</dbReference>
<dbReference type="Gene3D" id="1.10.600.10">
    <property type="entry name" value="Farnesyl Diphosphate Synthase"/>
    <property type="match status" value="1"/>
</dbReference>
<name>A0A5P2B6Q2_STRVZ</name>
<dbReference type="GO" id="GO:0008299">
    <property type="term" value="P:isoprenoid biosynthetic process"/>
    <property type="evidence" value="ECO:0007669"/>
    <property type="project" value="InterPro"/>
</dbReference>
<keyword evidence="5" id="KW-0460">Magnesium</keyword>
<proteinExistence type="inferred from homology"/>
<dbReference type="Proteomes" id="UP000324106">
    <property type="component" value="Chromosome"/>
</dbReference>
<evidence type="ECO:0000313" key="8">
    <source>
        <dbReference type="Proteomes" id="UP000324106"/>
    </source>
</evidence>
<comment type="cofactor">
    <cofactor evidence="1">
        <name>Mg(2+)</name>
        <dbReference type="ChEBI" id="CHEBI:18420"/>
    </cofactor>
</comment>
<keyword evidence="3 6" id="KW-0808">Transferase</keyword>
<evidence type="ECO:0000256" key="2">
    <source>
        <dbReference type="ARBA" id="ARBA00006706"/>
    </source>
</evidence>
<evidence type="ECO:0000256" key="3">
    <source>
        <dbReference type="ARBA" id="ARBA00022679"/>
    </source>
</evidence>
<dbReference type="SUPFAM" id="SSF48576">
    <property type="entry name" value="Terpenoid synthases"/>
    <property type="match status" value="1"/>
</dbReference>
<dbReference type="OrthoDB" id="4497239at2"/>
<dbReference type="CDD" id="cd00685">
    <property type="entry name" value="Trans_IPPS_HT"/>
    <property type="match status" value="1"/>
</dbReference>
<evidence type="ECO:0000256" key="1">
    <source>
        <dbReference type="ARBA" id="ARBA00001946"/>
    </source>
</evidence>
<dbReference type="GO" id="GO:0004659">
    <property type="term" value="F:prenyltransferase activity"/>
    <property type="evidence" value="ECO:0007669"/>
    <property type="project" value="InterPro"/>
</dbReference>
<evidence type="ECO:0000256" key="4">
    <source>
        <dbReference type="ARBA" id="ARBA00022723"/>
    </source>
</evidence>
<comment type="similarity">
    <text evidence="2 6">Belongs to the FPP/GGPP synthase family.</text>
</comment>
<accession>A0A5P2B6Q2</accession>
<dbReference type="PROSITE" id="PS00444">
    <property type="entry name" value="POLYPRENYL_SYNTHASE_2"/>
    <property type="match status" value="1"/>
</dbReference>
<dbReference type="InterPro" id="IPR008949">
    <property type="entry name" value="Isoprenoid_synthase_dom_sf"/>
</dbReference>
<evidence type="ECO:0000313" key="7">
    <source>
        <dbReference type="EMBL" id="QES24019.1"/>
    </source>
</evidence>
<gene>
    <name evidence="7" type="ORF">DEJ46_36980</name>
</gene>
<dbReference type="SFLD" id="SFLDS00005">
    <property type="entry name" value="Isoprenoid_Synthase_Type_I"/>
    <property type="match status" value="1"/>
</dbReference>
<reference evidence="7 8" key="1">
    <citation type="submission" date="2018-05" db="EMBL/GenBank/DDBJ databases">
        <title>Streptomyces venezuelae.</title>
        <authorList>
            <person name="Kim W."/>
            <person name="Lee N."/>
            <person name="Cho B.-K."/>
        </authorList>
    </citation>
    <scope>NUCLEOTIDE SEQUENCE [LARGE SCALE GENOMIC DNA]</scope>
    <source>
        <strain evidence="7 8">ATCC 15068</strain>
    </source>
</reference>
<dbReference type="PANTHER" id="PTHR12001:SF69">
    <property type="entry name" value="ALL TRANS-POLYPRENYL-DIPHOSPHATE SYNTHASE PDSS1"/>
    <property type="match status" value="1"/>
</dbReference>